<protein>
    <submittedName>
        <fullName evidence="2">Alpha-D-ribose 1-methylphosphonate 5-triphosphate diphosphatase</fullName>
        <ecNumber evidence="2">3.6.1.63</ecNumber>
    </submittedName>
</protein>
<feature type="compositionally biased region" description="Basic and acidic residues" evidence="1">
    <location>
        <begin position="122"/>
        <end position="145"/>
    </location>
</feature>
<accession>A0A6J4M1Y3</accession>
<dbReference type="EMBL" id="CADCUC010000455">
    <property type="protein sequence ID" value="CAA9348022.1"/>
    <property type="molecule type" value="Genomic_DNA"/>
</dbReference>
<proteinExistence type="predicted"/>
<reference evidence="2" key="1">
    <citation type="submission" date="2020-02" db="EMBL/GenBank/DDBJ databases">
        <authorList>
            <person name="Meier V. D."/>
        </authorList>
    </citation>
    <scope>NUCLEOTIDE SEQUENCE</scope>
    <source>
        <strain evidence="2">AVDCRST_MAG90</strain>
    </source>
</reference>
<feature type="non-terminal residue" evidence="2">
    <location>
        <position position="182"/>
    </location>
</feature>
<organism evidence="2">
    <name type="scientific">uncultured Microvirga sp</name>
    <dbReference type="NCBI Taxonomy" id="412392"/>
    <lineage>
        <taxon>Bacteria</taxon>
        <taxon>Pseudomonadati</taxon>
        <taxon>Pseudomonadota</taxon>
        <taxon>Alphaproteobacteria</taxon>
        <taxon>Hyphomicrobiales</taxon>
        <taxon>Methylobacteriaceae</taxon>
        <taxon>Microvirga</taxon>
        <taxon>environmental samples</taxon>
    </lineage>
</organism>
<evidence type="ECO:0000256" key="1">
    <source>
        <dbReference type="SAM" id="MobiDB-lite"/>
    </source>
</evidence>
<evidence type="ECO:0000313" key="2">
    <source>
        <dbReference type="EMBL" id="CAA9348022.1"/>
    </source>
</evidence>
<dbReference type="AlphaFoldDB" id="A0A6J4M1Y3"/>
<name>A0A6J4M1Y3_9HYPH</name>
<dbReference type="EC" id="3.6.1.63" evidence="2"/>
<feature type="compositionally biased region" description="Basic residues" evidence="1">
    <location>
        <begin position="146"/>
        <end position="164"/>
    </location>
</feature>
<keyword evidence="2" id="KW-0378">Hydrolase</keyword>
<feature type="non-terminal residue" evidence="2">
    <location>
        <position position="1"/>
    </location>
</feature>
<dbReference type="GO" id="GO:0016787">
    <property type="term" value="F:hydrolase activity"/>
    <property type="evidence" value="ECO:0007669"/>
    <property type="project" value="UniProtKB-KW"/>
</dbReference>
<gene>
    <name evidence="2" type="ORF">AVDCRST_MAG90-2573</name>
</gene>
<feature type="compositionally biased region" description="Basic residues" evidence="1">
    <location>
        <begin position="25"/>
        <end position="40"/>
    </location>
</feature>
<sequence>DRPQGPGQCGARGGEPPCACPSRPAARHPAREPRRHHCRGGRAVGSRGRGPGRVPDDRRIGARLARQRHHGDDGRPQPHPRRVALGKRRGGDSRAGGGAQDTVLRLRAGEPAARRLRPSAPRTDHRSAPGHQHRDETPGRRDGPRRPRRNRGRQAGRPRARAHQRRDAGGAPGLARGTPDRM</sequence>
<feature type="compositionally biased region" description="Basic residues" evidence="1">
    <location>
        <begin position="78"/>
        <end position="88"/>
    </location>
</feature>
<feature type="region of interest" description="Disordered" evidence="1">
    <location>
        <begin position="1"/>
        <end position="182"/>
    </location>
</feature>